<dbReference type="EMBL" id="FJVC01000321">
    <property type="protein sequence ID" value="CZT48072.1"/>
    <property type="molecule type" value="Genomic_DNA"/>
</dbReference>
<proteinExistence type="predicted"/>
<gene>
    <name evidence="6" type="ORF">RSE6_08723</name>
</gene>
<protein>
    <recommendedName>
        <fullName evidence="8">RTA1 domain protein</fullName>
    </recommendedName>
</protein>
<evidence type="ECO:0000256" key="1">
    <source>
        <dbReference type="ARBA" id="ARBA00004141"/>
    </source>
</evidence>
<dbReference type="AlphaFoldDB" id="A0A1E1MG49"/>
<organism evidence="6 7">
    <name type="scientific">Rhynchosporium secalis</name>
    <name type="common">Barley scald fungus</name>
    <dbReference type="NCBI Taxonomy" id="38038"/>
    <lineage>
        <taxon>Eukaryota</taxon>
        <taxon>Fungi</taxon>
        <taxon>Dikarya</taxon>
        <taxon>Ascomycota</taxon>
        <taxon>Pezizomycotina</taxon>
        <taxon>Leotiomycetes</taxon>
        <taxon>Helotiales</taxon>
        <taxon>Ploettnerulaceae</taxon>
        <taxon>Rhynchosporium</taxon>
    </lineage>
</organism>
<feature type="transmembrane region" description="Helical" evidence="5">
    <location>
        <begin position="7"/>
        <end position="24"/>
    </location>
</feature>
<evidence type="ECO:0000313" key="6">
    <source>
        <dbReference type="EMBL" id="CZT48072.1"/>
    </source>
</evidence>
<keyword evidence="7" id="KW-1185">Reference proteome</keyword>
<accession>A0A1E1MG49</accession>
<evidence type="ECO:0000256" key="5">
    <source>
        <dbReference type="SAM" id="Phobius"/>
    </source>
</evidence>
<evidence type="ECO:0000256" key="4">
    <source>
        <dbReference type="ARBA" id="ARBA00023136"/>
    </source>
</evidence>
<keyword evidence="2 5" id="KW-0812">Transmembrane</keyword>
<reference evidence="7" key="1">
    <citation type="submission" date="2016-03" db="EMBL/GenBank/DDBJ databases">
        <authorList>
            <person name="Guldener U."/>
        </authorList>
    </citation>
    <scope>NUCLEOTIDE SEQUENCE [LARGE SCALE GENOMIC DNA]</scope>
</reference>
<dbReference type="InterPro" id="IPR007568">
    <property type="entry name" value="RTA1"/>
</dbReference>
<sequence length="176" mass="19669">MLCIGEAVYFENAYCWVLCVGLFWERIGFVFRALSAKNQQSAGIITISQLSILLAPLWMNAFSSMVLGRMIHFYIPNHRRLRLKASTFATCFVLLDRICFMIQLTGGDMAGVGAPPEQMKTGLDIYKAGIVLQEVFVIFFLGLAATKSPCASSSETASCRLKRKPGQGCYLLYMRR</sequence>
<keyword evidence="4 5" id="KW-0472">Membrane</keyword>
<evidence type="ECO:0008006" key="8">
    <source>
        <dbReference type="Google" id="ProtNLM"/>
    </source>
</evidence>
<feature type="transmembrane region" description="Helical" evidence="5">
    <location>
        <begin position="125"/>
        <end position="145"/>
    </location>
</feature>
<evidence type="ECO:0000313" key="7">
    <source>
        <dbReference type="Proteomes" id="UP000177625"/>
    </source>
</evidence>
<keyword evidence="3 5" id="KW-1133">Transmembrane helix</keyword>
<evidence type="ECO:0000256" key="2">
    <source>
        <dbReference type="ARBA" id="ARBA00022692"/>
    </source>
</evidence>
<dbReference type="Pfam" id="PF04479">
    <property type="entry name" value="RTA1"/>
    <property type="match status" value="1"/>
</dbReference>
<dbReference type="PANTHER" id="PTHR31465">
    <property type="entry name" value="PROTEIN RTA1-RELATED"/>
    <property type="match status" value="1"/>
</dbReference>
<feature type="transmembrane region" description="Helical" evidence="5">
    <location>
        <begin position="87"/>
        <end position="105"/>
    </location>
</feature>
<name>A0A1E1MG49_RHYSE</name>
<comment type="subcellular location">
    <subcellularLocation>
        <location evidence="1">Membrane</location>
        <topology evidence="1">Multi-pass membrane protein</topology>
    </subcellularLocation>
</comment>
<dbReference type="PANTHER" id="PTHR31465:SF15">
    <property type="entry name" value="LIPID TRANSPORTER ATNI-RELATED"/>
    <property type="match status" value="1"/>
</dbReference>
<dbReference type="GO" id="GO:0016020">
    <property type="term" value="C:membrane"/>
    <property type="evidence" value="ECO:0007669"/>
    <property type="project" value="UniProtKB-SubCell"/>
</dbReference>
<evidence type="ECO:0000256" key="3">
    <source>
        <dbReference type="ARBA" id="ARBA00022989"/>
    </source>
</evidence>
<dbReference type="Proteomes" id="UP000177625">
    <property type="component" value="Unassembled WGS sequence"/>
</dbReference>
<feature type="transmembrane region" description="Helical" evidence="5">
    <location>
        <begin position="44"/>
        <end position="67"/>
    </location>
</feature>